<comment type="caution">
    <text evidence="1">The sequence shown here is derived from an EMBL/GenBank/DDBJ whole genome shotgun (WGS) entry which is preliminary data.</text>
</comment>
<evidence type="ECO:0000313" key="1">
    <source>
        <dbReference type="EMBL" id="HIX44676.1"/>
    </source>
</evidence>
<sequence length="149" mass="17105">MKVDNALLYRYVYLQCEADEIERVHALLKADFSHCFEVIRMMRERAAEELPLPEPMIAIPSGSCPGYPSEEDRAYVPRRQRAMASYTKGSLFSRIHKKMMDFINEGETVTDSDDVDYDDSSAMMSFAIEPRVSSDEFLSLLGRYLSEPD</sequence>
<dbReference type="AlphaFoldDB" id="A0A9D1VPN5"/>
<accession>A0A9D1VPN5</accession>
<dbReference type="EMBL" id="DXFB01000011">
    <property type="protein sequence ID" value="HIX44676.1"/>
    <property type="molecule type" value="Genomic_DNA"/>
</dbReference>
<protein>
    <submittedName>
        <fullName evidence="1">Uncharacterized protein</fullName>
    </submittedName>
</protein>
<proteinExistence type="predicted"/>
<organism evidence="1 2">
    <name type="scientific">Candidatus Barnesiella excrementipullorum</name>
    <dbReference type="NCBI Taxonomy" id="2838479"/>
    <lineage>
        <taxon>Bacteria</taxon>
        <taxon>Pseudomonadati</taxon>
        <taxon>Bacteroidota</taxon>
        <taxon>Bacteroidia</taxon>
        <taxon>Bacteroidales</taxon>
        <taxon>Barnesiellaceae</taxon>
        <taxon>Barnesiella</taxon>
    </lineage>
</organism>
<name>A0A9D1VPN5_9BACT</name>
<reference evidence="1" key="1">
    <citation type="journal article" date="2021" name="PeerJ">
        <title>Extensive microbial diversity within the chicken gut microbiome revealed by metagenomics and culture.</title>
        <authorList>
            <person name="Gilroy R."/>
            <person name="Ravi A."/>
            <person name="Getino M."/>
            <person name="Pursley I."/>
            <person name="Horton D.L."/>
            <person name="Alikhan N.F."/>
            <person name="Baker D."/>
            <person name="Gharbi K."/>
            <person name="Hall N."/>
            <person name="Watson M."/>
            <person name="Adriaenssens E.M."/>
            <person name="Foster-Nyarko E."/>
            <person name="Jarju S."/>
            <person name="Secka A."/>
            <person name="Antonio M."/>
            <person name="Oren A."/>
            <person name="Chaudhuri R.R."/>
            <person name="La Ragione R."/>
            <person name="Hildebrand F."/>
            <person name="Pallen M.J."/>
        </authorList>
    </citation>
    <scope>NUCLEOTIDE SEQUENCE</scope>
    <source>
        <strain evidence="1">ChiHjej12B11-16260</strain>
    </source>
</reference>
<dbReference type="Proteomes" id="UP000824246">
    <property type="component" value="Unassembled WGS sequence"/>
</dbReference>
<gene>
    <name evidence="1" type="ORF">H9982_00475</name>
</gene>
<reference evidence="1" key="2">
    <citation type="submission" date="2021-04" db="EMBL/GenBank/DDBJ databases">
        <authorList>
            <person name="Gilroy R."/>
        </authorList>
    </citation>
    <scope>NUCLEOTIDE SEQUENCE</scope>
    <source>
        <strain evidence="1">ChiHjej12B11-16260</strain>
    </source>
</reference>
<evidence type="ECO:0000313" key="2">
    <source>
        <dbReference type="Proteomes" id="UP000824246"/>
    </source>
</evidence>